<dbReference type="Proteomes" id="UP000525078">
    <property type="component" value="Unassembled WGS sequence"/>
</dbReference>
<name>A0A7J6DUK4_CANSA</name>
<reference evidence="8 9" key="1">
    <citation type="journal article" date="2020" name="bioRxiv">
        <title>Sequence and annotation of 42 cannabis genomes reveals extensive copy number variation in cannabinoid synthesis and pathogen resistance genes.</title>
        <authorList>
            <person name="Mckernan K.J."/>
            <person name="Helbert Y."/>
            <person name="Kane L.T."/>
            <person name="Ebling H."/>
            <person name="Zhang L."/>
            <person name="Liu B."/>
            <person name="Eaton Z."/>
            <person name="Mclaughlin S."/>
            <person name="Kingan S."/>
            <person name="Baybayan P."/>
            <person name="Concepcion G."/>
            <person name="Jordan M."/>
            <person name="Riva A."/>
            <person name="Barbazuk W."/>
            <person name="Harkins T."/>
        </authorList>
    </citation>
    <scope>NUCLEOTIDE SEQUENCE [LARGE SCALE GENOMIC DNA]</scope>
    <source>
        <strain evidence="9">cv. Jamaican Lion 4</strain>
        <tissue evidence="8">Leaf</tissue>
    </source>
</reference>
<evidence type="ECO:0000256" key="3">
    <source>
        <dbReference type="ARBA" id="ARBA00023015"/>
    </source>
</evidence>
<keyword evidence="5" id="KW-0804">Transcription</keyword>
<dbReference type="AlphaFoldDB" id="A0A7J6DUK4"/>
<gene>
    <name evidence="8" type="ORF">F8388_002499</name>
</gene>
<proteinExistence type="predicted"/>
<sequence length="327" mass="35990">MTLNRKKRLRETSDDFPDSSGCVQNGYPLFDQCENVNPGKDANPWPTFQEDLDPNKILLPYDVTQGSHALSNGNSSASNPIYGNVKLELPSLQYTETDLGAWATSAPPPLLDSVDSFMQSPPSVNVFEPECSTPHNSGLLEDLLHESKNLSSGKRHLSEKSPNSSSITPCDVVDNNPLNFCETEWEDYRESPFCHSATSLLNEPITTSGSSLDEPLPLNSFPGNTVKPEPFDADSVAAKEIEPIRQINFNHFDRPDSLPLSDWFDQTTGYVDQTLVNNTLASVLGGESTNDYKYMAASTASLSQDMMGFGHYSWNAMPSVCQLSEHL</sequence>
<feature type="region of interest" description="Disordered" evidence="7">
    <location>
        <begin position="1"/>
        <end position="21"/>
    </location>
</feature>
<dbReference type="PANTHER" id="PTHR47995">
    <property type="entry name" value="TRANSCRIPTION FACTOR MYB33-RELATED"/>
    <property type="match status" value="1"/>
</dbReference>
<protein>
    <submittedName>
        <fullName evidence="8">Uncharacterized protein</fullName>
    </submittedName>
</protein>
<comment type="caution">
    <text evidence="8">The sequence shown here is derived from an EMBL/GenBank/DDBJ whole genome shotgun (WGS) entry which is preliminary data.</text>
</comment>
<evidence type="ECO:0000256" key="1">
    <source>
        <dbReference type="ARBA" id="ARBA00004123"/>
    </source>
</evidence>
<comment type="subcellular location">
    <subcellularLocation>
        <location evidence="1">Nucleus</location>
    </subcellularLocation>
</comment>
<evidence type="ECO:0000256" key="7">
    <source>
        <dbReference type="SAM" id="MobiDB-lite"/>
    </source>
</evidence>
<dbReference type="GO" id="GO:0003677">
    <property type="term" value="F:DNA binding"/>
    <property type="evidence" value="ECO:0007669"/>
    <property type="project" value="UniProtKB-KW"/>
</dbReference>
<organism evidence="8 9">
    <name type="scientific">Cannabis sativa</name>
    <name type="common">Hemp</name>
    <name type="synonym">Marijuana</name>
    <dbReference type="NCBI Taxonomy" id="3483"/>
    <lineage>
        <taxon>Eukaryota</taxon>
        <taxon>Viridiplantae</taxon>
        <taxon>Streptophyta</taxon>
        <taxon>Embryophyta</taxon>
        <taxon>Tracheophyta</taxon>
        <taxon>Spermatophyta</taxon>
        <taxon>Magnoliopsida</taxon>
        <taxon>eudicotyledons</taxon>
        <taxon>Gunneridae</taxon>
        <taxon>Pentapetalae</taxon>
        <taxon>rosids</taxon>
        <taxon>fabids</taxon>
        <taxon>Rosales</taxon>
        <taxon>Cannabaceae</taxon>
        <taxon>Cannabis</taxon>
    </lineage>
</organism>
<keyword evidence="6" id="KW-0539">Nucleus</keyword>
<evidence type="ECO:0000256" key="4">
    <source>
        <dbReference type="ARBA" id="ARBA00023125"/>
    </source>
</evidence>
<feature type="region of interest" description="Disordered" evidence="7">
    <location>
        <begin position="150"/>
        <end position="169"/>
    </location>
</feature>
<evidence type="ECO:0000256" key="2">
    <source>
        <dbReference type="ARBA" id="ARBA00022737"/>
    </source>
</evidence>
<keyword evidence="2" id="KW-0677">Repeat</keyword>
<evidence type="ECO:0000313" key="9">
    <source>
        <dbReference type="Proteomes" id="UP000525078"/>
    </source>
</evidence>
<evidence type="ECO:0000256" key="5">
    <source>
        <dbReference type="ARBA" id="ARBA00023163"/>
    </source>
</evidence>
<accession>A0A7J6DUK4</accession>
<evidence type="ECO:0000256" key="6">
    <source>
        <dbReference type="ARBA" id="ARBA00023242"/>
    </source>
</evidence>
<dbReference type="EMBL" id="JAATIP010000385">
    <property type="protein sequence ID" value="KAF4349777.1"/>
    <property type="molecule type" value="Genomic_DNA"/>
</dbReference>
<evidence type="ECO:0000313" key="8">
    <source>
        <dbReference type="EMBL" id="KAF4349777.1"/>
    </source>
</evidence>
<dbReference type="GO" id="GO:0005634">
    <property type="term" value="C:nucleus"/>
    <property type="evidence" value="ECO:0007669"/>
    <property type="project" value="UniProtKB-SubCell"/>
</dbReference>
<dbReference type="PANTHER" id="PTHR47995:SF18">
    <property type="entry name" value="TRANSCRIPTION FACTOR MYB65"/>
    <property type="match status" value="1"/>
</dbReference>
<keyword evidence="4" id="KW-0238">DNA-binding</keyword>
<keyword evidence="3" id="KW-0805">Transcription regulation</keyword>